<evidence type="ECO:0000313" key="3">
    <source>
        <dbReference type="Proteomes" id="UP001333110"/>
    </source>
</evidence>
<proteinExistence type="predicted"/>
<feature type="region of interest" description="Disordered" evidence="1">
    <location>
        <begin position="1"/>
        <end position="27"/>
    </location>
</feature>
<comment type="caution">
    <text evidence="2">The sequence shown here is derived from an EMBL/GenBank/DDBJ whole genome shotgun (WGS) entry which is preliminary data.</text>
</comment>
<feature type="compositionally biased region" description="Basic and acidic residues" evidence="1">
    <location>
        <begin position="18"/>
        <end position="27"/>
    </location>
</feature>
<feature type="compositionally biased region" description="Basic and acidic residues" evidence="1">
    <location>
        <begin position="1"/>
        <end position="11"/>
    </location>
</feature>
<organism evidence="2 3">
    <name type="scientific">Mycteria americana</name>
    <name type="common">Wood stork</name>
    <dbReference type="NCBI Taxonomy" id="33587"/>
    <lineage>
        <taxon>Eukaryota</taxon>
        <taxon>Metazoa</taxon>
        <taxon>Chordata</taxon>
        <taxon>Craniata</taxon>
        <taxon>Vertebrata</taxon>
        <taxon>Euteleostomi</taxon>
        <taxon>Archelosauria</taxon>
        <taxon>Archosauria</taxon>
        <taxon>Dinosauria</taxon>
        <taxon>Saurischia</taxon>
        <taxon>Theropoda</taxon>
        <taxon>Coelurosauria</taxon>
        <taxon>Aves</taxon>
        <taxon>Neognathae</taxon>
        <taxon>Neoaves</taxon>
        <taxon>Aequornithes</taxon>
        <taxon>Ciconiiformes</taxon>
        <taxon>Ciconiidae</taxon>
        <taxon>Mycteria</taxon>
    </lineage>
</organism>
<dbReference type="Proteomes" id="UP001333110">
    <property type="component" value="Unassembled WGS sequence"/>
</dbReference>
<protein>
    <submittedName>
        <fullName evidence="2">Uncharacterized protein</fullName>
    </submittedName>
</protein>
<gene>
    <name evidence="2" type="ORF">QYF61_000555</name>
</gene>
<dbReference type="EMBL" id="JAUNZN010000001">
    <property type="protein sequence ID" value="KAK4828717.1"/>
    <property type="molecule type" value="Genomic_DNA"/>
</dbReference>
<sequence>MAVERTQDEPLHNFPRHRGLDPGDDKFSRDDFAANPGLCVLPSVQRLPGVQKADINPTLIGKLAVEVPLNGSTPIWCIGHSSQFCIVFKLSLSHGTEIVAGWGSGSSPRSTHHTCKSRTTNGLHPRVLRDLPKSLQGYSISSLTDHGDVGRSVMTGERQMSQSSSKSQSSHFGPLENHRMSPLGVRLWKHEGAGDQKWTELIYQAKMDNLIAFHNKMNGFVDKERALDIIYPDFSTVFHNILVSILRSYGLNEWTRR</sequence>
<accession>A0AAN7NNL4</accession>
<feature type="compositionally biased region" description="Low complexity" evidence="1">
    <location>
        <begin position="159"/>
        <end position="170"/>
    </location>
</feature>
<evidence type="ECO:0000256" key="1">
    <source>
        <dbReference type="SAM" id="MobiDB-lite"/>
    </source>
</evidence>
<feature type="region of interest" description="Disordered" evidence="1">
    <location>
        <begin position="156"/>
        <end position="175"/>
    </location>
</feature>
<dbReference type="AlphaFoldDB" id="A0AAN7NNL4"/>
<evidence type="ECO:0000313" key="2">
    <source>
        <dbReference type="EMBL" id="KAK4828717.1"/>
    </source>
</evidence>
<name>A0AAN7NNL4_MYCAM</name>
<reference evidence="2 3" key="1">
    <citation type="journal article" date="2023" name="J. Hered.">
        <title>Chromosome-level genome of the wood stork (Mycteria americana) provides insight into avian chromosome evolution.</title>
        <authorList>
            <person name="Flamio R. Jr."/>
            <person name="Ramstad K.M."/>
        </authorList>
    </citation>
    <scope>NUCLEOTIDE SEQUENCE [LARGE SCALE GENOMIC DNA]</scope>
    <source>
        <strain evidence="2">JAX WOST 10</strain>
    </source>
</reference>
<keyword evidence="3" id="KW-1185">Reference proteome</keyword>